<gene>
    <name evidence="1" type="ORF">SOIL9_15840</name>
</gene>
<sequence>MLFYPGRYDGQSLRLFGKVKRANYYRAFKLVPESERPMQIKNLFDHDIARPINGMVKADQLDDDLVWQELDEFVITRELDQHFRKFVGWYLEGVDQKAGSPAGKMGVWISGFFDSGKSHFLKVLSYLLRNRTHTHASQDRAVEFFRAKVPDAMFFADVQRAVADAAVVLFNIDSKADHRTGRDLILRVFLKVLNELQGYSGDRPHIAHMERHFQSRGKLSAFHDAYKRISGTDWLAERDAYQFNRDEVVQALSETLGQSKPAAEKWIDGAEENFSPTVESFCKWVTEYLDSKGPHHRLVFLVDEVGQFIGVDSHLMLNLQTITEELGTICRRRAWVVVTSRRTWTRSWAT</sequence>
<dbReference type="InterPro" id="IPR047679">
    <property type="entry name" value="BREX_BrxC"/>
</dbReference>
<name>A0A6P2D9H0_9BACT</name>
<evidence type="ECO:0000313" key="2">
    <source>
        <dbReference type="Proteomes" id="UP000464178"/>
    </source>
</evidence>
<organism evidence="1 2">
    <name type="scientific">Gemmata massiliana</name>
    <dbReference type="NCBI Taxonomy" id="1210884"/>
    <lineage>
        <taxon>Bacteria</taxon>
        <taxon>Pseudomonadati</taxon>
        <taxon>Planctomycetota</taxon>
        <taxon>Planctomycetia</taxon>
        <taxon>Gemmatales</taxon>
        <taxon>Gemmataceae</taxon>
        <taxon>Gemmata</taxon>
    </lineage>
</organism>
<evidence type="ECO:0008006" key="3">
    <source>
        <dbReference type="Google" id="ProtNLM"/>
    </source>
</evidence>
<dbReference type="EMBL" id="LR593886">
    <property type="protein sequence ID" value="VTR96130.1"/>
    <property type="molecule type" value="Genomic_DNA"/>
</dbReference>
<dbReference type="Pfam" id="PF08747">
    <property type="entry name" value="BrxB"/>
    <property type="match status" value="1"/>
</dbReference>
<dbReference type="InterPro" id="IPR014858">
    <property type="entry name" value="BrxB"/>
</dbReference>
<dbReference type="NCBIfam" id="NF033441">
    <property type="entry name" value="BREX_BrxC"/>
    <property type="match status" value="1"/>
</dbReference>
<accession>A0A6P2D9H0</accession>
<protein>
    <recommendedName>
        <fullName evidence="3">BREX system P-loop protein BrxC</fullName>
    </recommendedName>
</protein>
<reference evidence="1 2" key="1">
    <citation type="submission" date="2019-05" db="EMBL/GenBank/DDBJ databases">
        <authorList>
            <consortium name="Science for Life Laboratories"/>
        </authorList>
    </citation>
    <scope>NUCLEOTIDE SEQUENCE [LARGE SCALE GENOMIC DNA]</scope>
    <source>
        <strain evidence="1">Soil9</strain>
    </source>
</reference>
<dbReference type="KEGG" id="gms:SOIL9_15840"/>
<keyword evidence="2" id="KW-1185">Reference proteome</keyword>
<proteinExistence type="predicted"/>
<dbReference type="Proteomes" id="UP000464178">
    <property type="component" value="Chromosome"/>
</dbReference>
<evidence type="ECO:0000313" key="1">
    <source>
        <dbReference type="EMBL" id="VTR96130.1"/>
    </source>
</evidence>
<dbReference type="AlphaFoldDB" id="A0A6P2D9H0"/>